<dbReference type="EMBL" id="JAPUFD010000004">
    <property type="protein sequence ID" value="MDI1487077.1"/>
    <property type="molecule type" value="Genomic_DNA"/>
</dbReference>
<dbReference type="Proteomes" id="UP001161017">
    <property type="component" value="Unassembled WGS sequence"/>
</dbReference>
<sequence length="155" mass="18189">MNVVCKDCLGKNTLESINNGRADINKAKSDNKRFSQLLKQNNIDELEGREVLKTAVEERYIKAWRDNIDRVKSWTASEKSIIDDFERLYGEWDEMYWTNKLMNDSKLPEGVQAVPFFISDGDQDFFFAQRPHLTKDGWTFEDRMMLKRVTGLKNP</sequence>
<accession>A0AA43QIE3</accession>
<name>A0AA43QIE3_9LECA</name>
<evidence type="ECO:0000313" key="1">
    <source>
        <dbReference type="EMBL" id="MDI1487077.1"/>
    </source>
</evidence>
<reference evidence="1" key="1">
    <citation type="journal article" date="2023" name="Genome Biol. Evol.">
        <title>First Whole Genome Sequence and Flow Cytometry Genome Size Data for the Lichen-Forming Fungus Ramalina farinacea (Ascomycota).</title>
        <authorList>
            <person name="Llewellyn T."/>
            <person name="Mian S."/>
            <person name="Hill R."/>
            <person name="Leitch I.J."/>
            <person name="Gaya E."/>
        </authorList>
    </citation>
    <scope>NUCLEOTIDE SEQUENCE</scope>
    <source>
        <strain evidence="1">LIQ254RAFAR</strain>
    </source>
</reference>
<evidence type="ECO:0000313" key="2">
    <source>
        <dbReference type="Proteomes" id="UP001161017"/>
    </source>
</evidence>
<dbReference type="AlphaFoldDB" id="A0AA43QIE3"/>
<comment type="caution">
    <text evidence="1">The sequence shown here is derived from an EMBL/GenBank/DDBJ whole genome shotgun (WGS) entry which is preliminary data.</text>
</comment>
<gene>
    <name evidence="1" type="ORF">OHK93_006340</name>
</gene>
<proteinExistence type="predicted"/>
<organism evidence="1 2">
    <name type="scientific">Ramalina farinacea</name>
    <dbReference type="NCBI Taxonomy" id="258253"/>
    <lineage>
        <taxon>Eukaryota</taxon>
        <taxon>Fungi</taxon>
        <taxon>Dikarya</taxon>
        <taxon>Ascomycota</taxon>
        <taxon>Pezizomycotina</taxon>
        <taxon>Lecanoromycetes</taxon>
        <taxon>OSLEUM clade</taxon>
        <taxon>Lecanoromycetidae</taxon>
        <taxon>Lecanorales</taxon>
        <taxon>Lecanorineae</taxon>
        <taxon>Ramalinaceae</taxon>
        <taxon>Ramalina</taxon>
    </lineage>
</organism>
<keyword evidence="2" id="KW-1185">Reference proteome</keyword>
<protein>
    <submittedName>
        <fullName evidence="1">Uncharacterized protein</fullName>
    </submittedName>
</protein>